<dbReference type="PIRSF" id="PIRSF004982">
    <property type="entry name" value="SlP"/>
    <property type="match status" value="1"/>
</dbReference>
<evidence type="ECO:0000256" key="1">
    <source>
        <dbReference type="SAM" id="MobiDB-lite"/>
    </source>
</evidence>
<organism evidence="2 3">
    <name type="scientific">Thiorhodovibrio frisius</name>
    <dbReference type="NCBI Taxonomy" id="631362"/>
    <lineage>
        <taxon>Bacteria</taxon>
        <taxon>Pseudomonadati</taxon>
        <taxon>Pseudomonadota</taxon>
        <taxon>Gammaproteobacteria</taxon>
        <taxon>Chromatiales</taxon>
        <taxon>Chromatiaceae</taxon>
        <taxon>Thiorhodovibrio</taxon>
    </lineage>
</organism>
<dbReference type="Pfam" id="PF03843">
    <property type="entry name" value="Slp"/>
    <property type="match status" value="1"/>
</dbReference>
<dbReference type="STRING" id="631362.Thi970DRAFT_03158"/>
<dbReference type="PANTHER" id="PTHR37530:SF1">
    <property type="entry name" value="OUTER MEMBRANE PROTEIN SLP"/>
    <property type="match status" value="1"/>
</dbReference>
<protein>
    <submittedName>
        <fullName evidence="2">Outer membrane lipoprotein, Slp family</fullName>
    </submittedName>
</protein>
<sequence length="214" mass="23458">MIKSVPFRPNSPFSPSPHEPSRRHDLLTDRLGLHRLALCCALLTGCASPVPVAIRDSAQPEIALTAVQQTPAAYLGRSVRWGGRILEVTNNAETTHIMVLASRLAQDGSPATDTPSTGRFIAEFQGFIDPTRYPSDRLLTVVGPILAVEPHDIGNYRYPYPIVAALTAYLWPEPEPVVFGSPYGWWGPGFGPFGYGPWCCSPFWYGPGFGYGIW</sequence>
<dbReference type="EMBL" id="JH603170">
    <property type="protein sequence ID" value="EIC19578.1"/>
    <property type="molecule type" value="Genomic_DNA"/>
</dbReference>
<evidence type="ECO:0000313" key="3">
    <source>
        <dbReference type="Proteomes" id="UP000002964"/>
    </source>
</evidence>
<keyword evidence="2" id="KW-0449">Lipoprotein</keyword>
<dbReference type="Proteomes" id="UP000002964">
    <property type="component" value="Unassembled WGS sequence"/>
</dbReference>
<reference evidence="3" key="1">
    <citation type="submission" date="2011-06" db="EMBL/GenBank/DDBJ databases">
        <authorList>
            <consortium name="US DOE Joint Genome Institute (JGI-PGF)"/>
            <person name="Lucas S."/>
            <person name="Han J."/>
            <person name="Lapidus A."/>
            <person name="Cheng J.-F."/>
            <person name="Goodwin L."/>
            <person name="Pitluck S."/>
            <person name="Peters L."/>
            <person name="Land M.L."/>
            <person name="Hauser L."/>
            <person name="Vogl K."/>
            <person name="Liu Z."/>
            <person name="Overmann J."/>
            <person name="Frigaard N.-U."/>
            <person name="Bryant D.A."/>
            <person name="Woyke T.J."/>
        </authorList>
    </citation>
    <scope>NUCLEOTIDE SEQUENCE [LARGE SCALE GENOMIC DNA]</scope>
    <source>
        <strain evidence="3">970</strain>
    </source>
</reference>
<dbReference type="RefSeq" id="WP_009149983.1">
    <property type="nucleotide sequence ID" value="NZ_CP121471.1"/>
</dbReference>
<reference evidence="2 3" key="2">
    <citation type="submission" date="2011-11" db="EMBL/GenBank/DDBJ databases">
        <authorList>
            <consortium name="US DOE Joint Genome Institute"/>
            <person name="Lucas S."/>
            <person name="Han J."/>
            <person name="Lapidus A."/>
            <person name="Cheng J.-F."/>
            <person name="Goodwin L."/>
            <person name="Pitluck S."/>
            <person name="Peters L."/>
            <person name="Ovchinnikova G."/>
            <person name="Zhang X."/>
            <person name="Detter J.C."/>
            <person name="Han C."/>
            <person name="Tapia R."/>
            <person name="Land M."/>
            <person name="Hauser L."/>
            <person name="Kyrpides N."/>
            <person name="Ivanova N."/>
            <person name="Pagani I."/>
            <person name="Vogl K."/>
            <person name="Liu Z."/>
            <person name="Overmann J."/>
            <person name="Frigaard N.-U."/>
            <person name="Bryant D."/>
            <person name="Woyke T."/>
        </authorList>
    </citation>
    <scope>NUCLEOTIDE SEQUENCE [LARGE SCALE GENOMIC DNA]</scope>
    <source>
        <strain evidence="2 3">970</strain>
    </source>
</reference>
<dbReference type="eggNOG" id="COG3065">
    <property type="taxonomic scope" value="Bacteria"/>
</dbReference>
<proteinExistence type="predicted"/>
<dbReference type="InterPro" id="IPR004658">
    <property type="entry name" value="OMP_Slp"/>
</dbReference>
<dbReference type="GO" id="GO:0019867">
    <property type="term" value="C:outer membrane"/>
    <property type="evidence" value="ECO:0007669"/>
    <property type="project" value="InterPro"/>
</dbReference>
<dbReference type="AlphaFoldDB" id="H8Z5U4"/>
<dbReference type="HOGENOM" id="CLU_100924_2_1_6"/>
<evidence type="ECO:0000313" key="2">
    <source>
        <dbReference type="EMBL" id="EIC19578.1"/>
    </source>
</evidence>
<dbReference type="PANTHER" id="PTHR37530">
    <property type="entry name" value="OUTER MEMBRANE PROTEIN SLP"/>
    <property type="match status" value="1"/>
</dbReference>
<name>H8Z5U4_9GAMM</name>
<accession>H8Z5U4</accession>
<keyword evidence="3" id="KW-1185">Reference proteome</keyword>
<feature type="compositionally biased region" description="Low complexity" evidence="1">
    <location>
        <begin position="1"/>
        <end position="11"/>
    </location>
</feature>
<dbReference type="NCBIfam" id="TIGR00752">
    <property type="entry name" value="slp"/>
    <property type="match status" value="1"/>
</dbReference>
<gene>
    <name evidence="2" type="ORF">Thi970DRAFT_03158</name>
</gene>
<feature type="region of interest" description="Disordered" evidence="1">
    <location>
        <begin position="1"/>
        <end position="23"/>
    </location>
</feature>
<dbReference type="OrthoDB" id="5295757at2"/>